<evidence type="ECO:0000313" key="2">
    <source>
        <dbReference type="Proteomes" id="UP001595722"/>
    </source>
</evidence>
<reference evidence="2" key="1">
    <citation type="journal article" date="2019" name="Int. J. Syst. Evol. Microbiol.">
        <title>The Global Catalogue of Microorganisms (GCM) 10K type strain sequencing project: providing services to taxonomists for standard genome sequencing and annotation.</title>
        <authorList>
            <consortium name="The Broad Institute Genomics Platform"/>
            <consortium name="The Broad Institute Genome Sequencing Center for Infectious Disease"/>
            <person name="Wu L."/>
            <person name="Ma J."/>
        </authorList>
    </citation>
    <scope>NUCLEOTIDE SEQUENCE [LARGE SCALE GENOMIC DNA]</scope>
    <source>
        <strain evidence="2">KCTC 42424</strain>
    </source>
</reference>
<keyword evidence="2" id="KW-1185">Reference proteome</keyword>
<sequence>MMTIARQYGFSDWRIIYDTPENESFRKLRTNPHCLLPGDKVHIPDKDKYRKTAQTNKKHKYVLKNRKNYLSVRLVDRKLNPLADIPYNISFFDDGNKDAITTEENQTTDSDGFIQKKIPAKTTKAVVSYFPYKNQPSLVRYLTLKLSELDPVDEESGKRERMRQLGFPVERTVASDMNRYSGQINNISERFSLAGSKDVEDFLENPNL</sequence>
<dbReference type="EMBL" id="JBHRYB010000001">
    <property type="protein sequence ID" value="MFC3678723.1"/>
    <property type="molecule type" value="Genomic_DNA"/>
</dbReference>
<organism evidence="1 2">
    <name type="scientific">Bacterioplanoides pacificum</name>
    <dbReference type="NCBI Taxonomy" id="1171596"/>
    <lineage>
        <taxon>Bacteria</taxon>
        <taxon>Pseudomonadati</taxon>
        <taxon>Pseudomonadota</taxon>
        <taxon>Gammaproteobacteria</taxon>
        <taxon>Oceanospirillales</taxon>
        <taxon>Oceanospirillaceae</taxon>
        <taxon>Bacterioplanoides</taxon>
    </lineage>
</organism>
<accession>A0ABV7VMJ7</accession>
<evidence type="ECO:0000313" key="1">
    <source>
        <dbReference type="EMBL" id="MFC3678723.1"/>
    </source>
</evidence>
<gene>
    <name evidence="1" type="ORF">ACFOMG_01190</name>
</gene>
<dbReference type="RefSeq" id="WP_376864273.1">
    <property type="nucleotide sequence ID" value="NZ_JBHRYB010000001.1"/>
</dbReference>
<dbReference type="Proteomes" id="UP001595722">
    <property type="component" value="Unassembled WGS sequence"/>
</dbReference>
<protein>
    <recommendedName>
        <fullName evidence="3">LysM domain-containing protein</fullName>
    </recommendedName>
</protein>
<comment type="caution">
    <text evidence="1">The sequence shown here is derived from an EMBL/GenBank/DDBJ whole genome shotgun (WGS) entry which is preliminary data.</text>
</comment>
<proteinExistence type="predicted"/>
<evidence type="ECO:0008006" key="3">
    <source>
        <dbReference type="Google" id="ProtNLM"/>
    </source>
</evidence>
<name>A0ABV7VMJ7_9GAMM</name>